<reference evidence="1" key="2">
    <citation type="submission" date="2020-09" db="EMBL/GenBank/DDBJ databases">
        <authorList>
            <person name="Sun Q."/>
            <person name="Zhou Y."/>
        </authorList>
    </citation>
    <scope>NUCLEOTIDE SEQUENCE</scope>
    <source>
        <strain evidence="1">CGMCC 1.12785</strain>
    </source>
</reference>
<accession>A0A8J2XK31</accession>
<dbReference type="EMBL" id="BMFY01000015">
    <property type="protein sequence ID" value="GGA24628.1"/>
    <property type="molecule type" value="Genomic_DNA"/>
</dbReference>
<reference evidence="1" key="1">
    <citation type="journal article" date="2014" name="Int. J. Syst. Evol. Microbiol.">
        <title>Complete genome sequence of Corynebacterium casei LMG S-19264T (=DSM 44701T), isolated from a smear-ripened cheese.</title>
        <authorList>
            <consortium name="US DOE Joint Genome Institute (JGI-PGF)"/>
            <person name="Walter F."/>
            <person name="Albersmeier A."/>
            <person name="Kalinowski J."/>
            <person name="Ruckert C."/>
        </authorList>
    </citation>
    <scope>NUCLEOTIDE SEQUENCE</scope>
    <source>
        <strain evidence="1">CGMCC 1.12785</strain>
    </source>
</reference>
<evidence type="ECO:0000313" key="2">
    <source>
        <dbReference type="Proteomes" id="UP000616114"/>
    </source>
</evidence>
<gene>
    <name evidence="1" type="ORF">GCM10011333_29590</name>
</gene>
<evidence type="ECO:0000313" key="1">
    <source>
        <dbReference type="EMBL" id="GGA24628.1"/>
    </source>
</evidence>
<keyword evidence="2" id="KW-1185">Reference proteome</keyword>
<sequence>MQEPGLPQRAARPQEGLVQGADALGVAEIEPPHGRDVGICHISDFSQVYGFRQCLGLLGPLRPESMFSLARPGLN</sequence>
<comment type="caution">
    <text evidence="1">The sequence shown here is derived from an EMBL/GenBank/DDBJ whole genome shotgun (WGS) entry which is preliminary data.</text>
</comment>
<name>A0A8J2XK31_9MICO</name>
<proteinExistence type="predicted"/>
<dbReference type="Proteomes" id="UP000616114">
    <property type="component" value="Unassembled WGS sequence"/>
</dbReference>
<protein>
    <submittedName>
        <fullName evidence="1">Uncharacterized protein</fullName>
    </submittedName>
</protein>
<dbReference type="AlphaFoldDB" id="A0A8J2XK31"/>
<organism evidence="1 2">
    <name type="scientific">Sediminivirga luteola</name>
    <dbReference type="NCBI Taxonomy" id="1774748"/>
    <lineage>
        <taxon>Bacteria</taxon>
        <taxon>Bacillati</taxon>
        <taxon>Actinomycetota</taxon>
        <taxon>Actinomycetes</taxon>
        <taxon>Micrococcales</taxon>
        <taxon>Brevibacteriaceae</taxon>
        <taxon>Sediminivirga</taxon>
    </lineage>
</organism>